<keyword evidence="4" id="KW-1185">Reference proteome</keyword>
<dbReference type="PANTHER" id="PTHR33738:SF1">
    <property type="entry name" value="PLANT_T7H20-70 PROTEIN"/>
    <property type="match status" value="1"/>
</dbReference>
<reference evidence="4" key="1">
    <citation type="journal article" date="2024" name="IScience">
        <title>Strigolactones Initiate the Formation of Haustorium-like Structures in Castilleja.</title>
        <authorList>
            <person name="Buerger M."/>
            <person name="Peterson D."/>
            <person name="Chory J."/>
        </authorList>
    </citation>
    <scope>NUCLEOTIDE SEQUENCE [LARGE SCALE GENOMIC DNA]</scope>
</reference>
<feature type="region of interest" description="Disordered" evidence="1">
    <location>
        <begin position="1"/>
        <end position="91"/>
    </location>
</feature>
<comment type="caution">
    <text evidence="3">The sequence shown here is derived from an EMBL/GenBank/DDBJ whole genome shotgun (WGS) entry which is preliminary data.</text>
</comment>
<feature type="compositionally biased region" description="Polar residues" evidence="1">
    <location>
        <begin position="58"/>
        <end position="82"/>
    </location>
</feature>
<feature type="region of interest" description="Disordered" evidence="1">
    <location>
        <begin position="126"/>
        <end position="150"/>
    </location>
</feature>
<dbReference type="PANTHER" id="PTHR33738">
    <property type="entry name" value="EMB|CAB82975.1"/>
    <property type="match status" value="1"/>
</dbReference>
<reference evidence="3" key="2">
    <citation type="submission" date="2024-11" db="EMBL/GenBank/DDBJ databases">
        <authorList>
            <person name="Burger M."/>
            <person name="Chory J."/>
        </authorList>
    </citation>
    <scope>NUCLEOTIDE SEQUENCE</scope>
    <source>
        <strain evidence="3">Tecolote</strain>
        <tissue evidence="3">Flower</tissue>
    </source>
</reference>
<dbReference type="EMBL" id="JAVIJP010000058">
    <property type="protein sequence ID" value="KAL3622843.1"/>
    <property type="molecule type" value="Genomic_DNA"/>
</dbReference>
<accession>A0ABD3C0X7</accession>
<name>A0ABD3C0X7_9LAMI</name>
<gene>
    <name evidence="3" type="ORF">CASFOL_031920</name>
    <name evidence="2" type="ORF">CASFOL_033451</name>
</gene>
<evidence type="ECO:0000313" key="4">
    <source>
        <dbReference type="Proteomes" id="UP001632038"/>
    </source>
</evidence>
<feature type="compositionally biased region" description="Basic and acidic residues" evidence="1">
    <location>
        <begin position="40"/>
        <end position="49"/>
    </location>
</feature>
<feature type="compositionally biased region" description="Low complexity" evidence="1">
    <location>
        <begin position="7"/>
        <end position="20"/>
    </location>
</feature>
<sequence length="150" mass="16624">MEGDKQSGSSFTSPPSRSSGYFGSIFAPPPRVGGSLNLLETEKKEKNDNKGQAWSGKSMVSGSFSDNMNDQRGQGQIWNTTTSKDKSSYNLHQQDEKVHPFHYSSSIYYGGQDVYSQPQAAHNPTFCKDVEEDDSGSASRGNWWKGSLYY</sequence>
<evidence type="ECO:0000313" key="3">
    <source>
        <dbReference type="EMBL" id="KAL3623104.1"/>
    </source>
</evidence>
<dbReference type="AlphaFoldDB" id="A0ABD3C0X7"/>
<evidence type="ECO:0000256" key="1">
    <source>
        <dbReference type="SAM" id="MobiDB-lite"/>
    </source>
</evidence>
<dbReference type="Proteomes" id="UP001632038">
    <property type="component" value="Unassembled WGS sequence"/>
</dbReference>
<protein>
    <submittedName>
        <fullName evidence="3">Uncharacterized protein</fullName>
    </submittedName>
</protein>
<organism evidence="3 4">
    <name type="scientific">Castilleja foliolosa</name>
    <dbReference type="NCBI Taxonomy" id="1961234"/>
    <lineage>
        <taxon>Eukaryota</taxon>
        <taxon>Viridiplantae</taxon>
        <taxon>Streptophyta</taxon>
        <taxon>Embryophyta</taxon>
        <taxon>Tracheophyta</taxon>
        <taxon>Spermatophyta</taxon>
        <taxon>Magnoliopsida</taxon>
        <taxon>eudicotyledons</taxon>
        <taxon>Gunneridae</taxon>
        <taxon>Pentapetalae</taxon>
        <taxon>asterids</taxon>
        <taxon>lamiids</taxon>
        <taxon>Lamiales</taxon>
        <taxon>Orobanchaceae</taxon>
        <taxon>Pedicularideae</taxon>
        <taxon>Castillejinae</taxon>
        <taxon>Castilleja</taxon>
    </lineage>
</organism>
<proteinExistence type="predicted"/>
<evidence type="ECO:0000313" key="2">
    <source>
        <dbReference type="EMBL" id="KAL3622843.1"/>
    </source>
</evidence>
<dbReference type="EMBL" id="JAVIJP010000054">
    <property type="protein sequence ID" value="KAL3623104.1"/>
    <property type="molecule type" value="Genomic_DNA"/>
</dbReference>